<gene>
    <name evidence="1" type="ORF">BLNAU_3139</name>
</gene>
<proteinExistence type="predicted"/>
<name>A0ABQ9YD87_9EUKA</name>
<dbReference type="Proteomes" id="UP001281761">
    <property type="component" value="Unassembled WGS sequence"/>
</dbReference>
<sequence length="367" mass="40812">MNTKLNPDKDNSIQTFTPDAHDDAKLLFLRTEPNNITTIEQATLSFMSLVDFIKEGNSLDDNATEQACTLLESIGKAFDKNQILFELVPSPDGQPEKFAHTNNYRWTPSRKPSSTIGSARIVDTVQKRGQQILANLHEEGLADEIELFFRSTRCDIHESRDVALGAQLIHNLGIAYWFLKSLEPGWNKGLAAKLVTELVPSSAGSHSGFVESIATLLTSPNLNVVVATFSFIISTATVASSEIRLHLVQSDLITNVFATIQPHTMPIQGNEWIMSFLYELISLSLALAIPSTLEELDVVEDVERFNHHEMILQKVVLPSDSQSDVSSLNRAEIASNSDLILVNSSVSQVHLLKRRYPKQFPRTLTMQ</sequence>
<reference evidence="1 2" key="1">
    <citation type="journal article" date="2022" name="bioRxiv">
        <title>Genomics of Preaxostyla Flagellates Illuminates Evolutionary Transitions and the Path Towards Mitochondrial Loss.</title>
        <authorList>
            <person name="Novak L.V.F."/>
            <person name="Treitli S.C."/>
            <person name="Pyrih J."/>
            <person name="Halakuc P."/>
            <person name="Pipaliya S.V."/>
            <person name="Vacek V."/>
            <person name="Brzon O."/>
            <person name="Soukal P."/>
            <person name="Eme L."/>
            <person name="Dacks J.B."/>
            <person name="Karnkowska A."/>
            <person name="Elias M."/>
            <person name="Hampl V."/>
        </authorList>
    </citation>
    <scope>NUCLEOTIDE SEQUENCE [LARGE SCALE GENOMIC DNA]</scope>
    <source>
        <strain evidence="1">NAU3</strain>
        <tissue evidence="1">Gut</tissue>
    </source>
</reference>
<keyword evidence="2" id="KW-1185">Reference proteome</keyword>
<organism evidence="1 2">
    <name type="scientific">Blattamonas nauphoetae</name>
    <dbReference type="NCBI Taxonomy" id="2049346"/>
    <lineage>
        <taxon>Eukaryota</taxon>
        <taxon>Metamonada</taxon>
        <taxon>Preaxostyla</taxon>
        <taxon>Oxymonadida</taxon>
        <taxon>Blattamonas</taxon>
    </lineage>
</organism>
<comment type="caution">
    <text evidence="1">The sequence shown here is derived from an EMBL/GenBank/DDBJ whole genome shotgun (WGS) entry which is preliminary data.</text>
</comment>
<dbReference type="EMBL" id="JARBJD010000014">
    <property type="protein sequence ID" value="KAK2961702.1"/>
    <property type="molecule type" value="Genomic_DNA"/>
</dbReference>
<evidence type="ECO:0000313" key="1">
    <source>
        <dbReference type="EMBL" id="KAK2961702.1"/>
    </source>
</evidence>
<protein>
    <submittedName>
        <fullName evidence="1">Uncharacterized protein</fullName>
    </submittedName>
</protein>
<evidence type="ECO:0000313" key="2">
    <source>
        <dbReference type="Proteomes" id="UP001281761"/>
    </source>
</evidence>
<accession>A0ABQ9YD87</accession>